<reference evidence="3 4" key="1">
    <citation type="submission" date="2020-08" db="EMBL/GenBank/DDBJ databases">
        <authorList>
            <person name="Mo P."/>
        </authorList>
    </citation>
    <scope>NUCLEOTIDE SEQUENCE [LARGE SCALE GENOMIC DNA]</scope>
    <source>
        <strain evidence="3 4">CGMCC 4.1532</strain>
    </source>
</reference>
<feature type="transmembrane region" description="Helical" evidence="2">
    <location>
        <begin position="24"/>
        <end position="47"/>
    </location>
</feature>
<evidence type="ECO:0000256" key="2">
    <source>
        <dbReference type="SAM" id="Phobius"/>
    </source>
</evidence>
<protein>
    <submittedName>
        <fullName evidence="3">Uncharacterized protein</fullName>
    </submittedName>
</protein>
<feature type="region of interest" description="Disordered" evidence="1">
    <location>
        <begin position="62"/>
        <end position="82"/>
    </location>
</feature>
<evidence type="ECO:0000313" key="3">
    <source>
        <dbReference type="EMBL" id="QNG54115.1"/>
    </source>
</evidence>
<dbReference type="RefSeq" id="WP_185720939.1">
    <property type="nucleotide sequence ID" value="NZ_CP060131.1"/>
</dbReference>
<sequence>MRVGAAVVAMEVAALALATLWFGLVALVVGAPVLLATVLVLVGLWVSRRPLRRLQERRTAQFEPDGPERGGLMSGFFEAPAA</sequence>
<gene>
    <name evidence="3" type="ORF">H6H00_09540</name>
</gene>
<dbReference type="KEGG" id="ppel:H6H00_09540"/>
<keyword evidence="2" id="KW-0812">Transmembrane</keyword>
<dbReference type="EMBL" id="CP060131">
    <property type="protein sequence ID" value="QNG54115.1"/>
    <property type="molecule type" value="Genomic_DNA"/>
</dbReference>
<dbReference type="AlphaFoldDB" id="A0A7G7MMV4"/>
<evidence type="ECO:0000256" key="1">
    <source>
        <dbReference type="SAM" id="MobiDB-lite"/>
    </source>
</evidence>
<keyword evidence="4" id="KW-1185">Reference proteome</keyword>
<organism evidence="3 4">
    <name type="scientific">Pseudonocardia petroleophila</name>
    <dbReference type="NCBI Taxonomy" id="37331"/>
    <lineage>
        <taxon>Bacteria</taxon>
        <taxon>Bacillati</taxon>
        <taxon>Actinomycetota</taxon>
        <taxon>Actinomycetes</taxon>
        <taxon>Pseudonocardiales</taxon>
        <taxon>Pseudonocardiaceae</taxon>
        <taxon>Pseudonocardia</taxon>
    </lineage>
</organism>
<proteinExistence type="predicted"/>
<keyword evidence="2" id="KW-1133">Transmembrane helix</keyword>
<accession>A0A7G7MMV4</accession>
<evidence type="ECO:0000313" key="4">
    <source>
        <dbReference type="Proteomes" id="UP000515728"/>
    </source>
</evidence>
<name>A0A7G7MMV4_9PSEU</name>
<dbReference type="Proteomes" id="UP000515728">
    <property type="component" value="Chromosome"/>
</dbReference>
<keyword evidence="2" id="KW-0472">Membrane</keyword>